<sequence length="153" mass="18035">MDKYKAVEKLLYNYKMSEISIENMKEEIKRLEREDGLTAINYDSVKISPTFKISSSTESTMLSILEKIDYLRHSIERISEKLESIDRAMEGLNEVERLVIEKRYIEGLQWWQVAHLVKYSEVHSKRIRKKAINKLVVGLYGENDTNMIPFESK</sequence>
<keyword evidence="2" id="KW-1185">Reference proteome</keyword>
<gene>
    <name evidence="1" type="ORF">NE686_02135</name>
</gene>
<organism evidence="1 2">
    <name type="scientific">Tissierella carlieri</name>
    <dbReference type="NCBI Taxonomy" id="689904"/>
    <lineage>
        <taxon>Bacteria</taxon>
        <taxon>Bacillati</taxon>
        <taxon>Bacillota</taxon>
        <taxon>Tissierellia</taxon>
        <taxon>Tissierellales</taxon>
        <taxon>Tissierellaceae</taxon>
        <taxon>Tissierella</taxon>
    </lineage>
</organism>
<dbReference type="InterPro" id="IPR013324">
    <property type="entry name" value="RNA_pol_sigma_r3/r4-like"/>
</dbReference>
<evidence type="ECO:0000313" key="1">
    <source>
        <dbReference type="EMBL" id="MCQ4921873.1"/>
    </source>
</evidence>
<dbReference type="SUPFAM" id="SSF88659">
    <property type="entry name" value="Sigma3 and sigma4 domains of RNA polymerase sigma factors"/>
    <property type="match status" value="1"/>
</dbReference>
<name>A0ABT1S5X5_9FIRM</name>
<dbReference type="RefSeq" id="WP_256310271.1">
    <property type="nucleotide sequence ID" value="NZ_JANGAC010000001.1"/>
</dbReference>
<dbReference type="EMBL" id="JANGAC010000001">
    <property type="protein sequence ID" value="MCQ4921873.1"/>
    <property type="molecule type" value="Genomic_DNA"/>
</dbReference>
<reference evidence="1 2" key="1">
    <citation type="submission" date="2022-06" db="EMBL/GenBank/DDBJ databases">
        <title>Isolation of gut microbiota from human fecal samples.</title>
        <authorList>
            <person name="Pamer E.G."/>
            <person name="Barat B."/>
            <person name="Waligurski E."/>
            <person name="Medina S."/>
            <person name="Paddock L."/>
            <person name="Mostad J."/>
        </authorList>
    </citation>
    <scope>NUCLEOTIDE SEQUENCE [LARGE SCALE GENOMIC DNA]</scope>
    <source>
        <strain evidence="1 2">DFI.7.95</strain>
    </source>
</reference>
<comment type="caution">
    <text evidence="1">The sequence shown here is derived from an EMBL/GenBank/DDBJ whole genome shotgun (WGS) entry which is preliminary data.</text>
</comment>
<proteinExistence type="predicted"/>
<accession>A0ABT1S5X5</accession>
<dbReference type="Gene3D" id="1.20.140.160">
    <property type="match status" value="1"/>
</dbReference>
<evidence type="ECO:0000313" key="2">
    <source>
        <dbReference type="Proteomes" id="UP001524478"/>
    </source>
</evidence>
<dbReference type="Proteomes" id="UP001524478">
    <property type="component" value="Unassembled WGS sequence"/>
</dbReference>
<protein>
    <submittedName>
        <fullName evidence="1">Uncharacterized protein</fullName>
    </submittedName>
</protein>